<evidence type="ECO:0000256" key="1">
    <source>
        <dbReference type="SAM" id="MobiDB-lite"/>
    </source>
</evidence>
<protein>
    <submittedName>
        <fullName evidence="2">Uncharacterized protein</fullName>
    </submittedName>
</protein>
<name>A0ABV0WK73_9TELE</name>
<reference evidence="2 3" key="1">
    <citation type="submission" date="2021-06" db="EMBL/GenBank/DDBJ databases">
        <authorList>
            <person name="Palmer J.M."/>
        </authorList>
    </citation>
    <scope>NUCLEOTIDE SEQUENCE [LARGE SCALE GENOMIC DNA]</scope>
    <source>
        <strain evidence="2 3">XR_2019</strain>
        <tissue evidence="2">Muscle</tissue>
    </source>
</reference>
<dbReference type="Proteomes" id="UP001444071">
    <property type="component" value="Unassembled WGS sequence"/>
</dbReference>
<feature type="region of interest" description="Disordered" evidence="1">
    <location>
        <begin position="79"/>
        <end position="113"/>
    </location>
</feature>
<evidence type="ECO:0000313" key="3">
    <source>
        <dbReference type="Proteomes" id="UP001444071"/>
    </source>
</evidence>
<gene>
    <name evidence="2" type="ORF">XENORESO_013682</name>
</gene>
<proteinExistence type="predicted"/>
<sequence>MEGQFDREKDDSGWGAEAPAWVDLETQLNNMQTLVRLSRGKEDSEKLKKKMDKKVREVMKEDGLKLTDRQNLGDWLRGKMNSARKEKDEAQGKLNEANVWSRGKHKTDKEKWE</sequence>
<organism evidence="2 3">
    <name type="scientific">Xenotaenia resolanae</name>
    <dbReference type="NCBI Taxonomy" id="208358"/>
    <lineage>
        <taxon>Eukaryota</taxon>
        <taxon>Metazoa</taxon>
        <taxon>Chordata</taxon>
        <taxon>Craniata</taxon>
        <taxon>Vertebrata</taxon>
        <taxon>Euteleostomi</taxon>
        <taxon>Actinopterygii</taxon>
        <taxon>Neopterygii</taxon>
        <taxon>Teleostei</taxon>
        <taxon>Neoteleostei</taxon>
        <taxon>Acanthomorphata</taxon>
        <taxon>Ovalentaria</taxon>
        <taxon>Atherinomorphae</taxon>
        <taxon>Cyprinodontiformes</taxon>
        <taxon>Goodeidae</taxon>
        <taxon>Xenotaenia</taxon>
    </lineage>
</organism>
<accession>A0ABV0WK73</accession>
<comment type="caution">
    <text evidence="2">The sequence shown here is derived from an EMBL/GenBank/DDBJ whole genome shotgun (WGS) entry which is preliminary data.</text>
</comment>
<keyword evidence="3" id="KW-1185">Reference proteome</keyword>
<feature type="region of interest" description="Disordered" evidence="1">
    <location>
        <begin position="35"/>
        <end position="54"/>
    </location>
</feature>
<dbReference type="EMBL" id="JAHRIM010054331">
    <property type="protein sequence ID" value="MEQ2270017.1"/>
    <property type="molecule type" value="Genomic_DNA"/>
</dbReference>
<evidence type="ECO:0000313" key="2">
    <source>
        <dbReference type="EMBL" id="MEQ2270017.1"/>
    </source>
</evidence>